<dbReference type="SUPFAM" id="SSF69047">
    <property type="entry name" value="Hypothetical protein YjbJ"/>
    <property type="match status" value="1"/>
</dbReference>
<dbReference type="RefSeq" id="WP_387417663.1">
    <property type="nucleotide sequence ID" value="NZ_CP191998.1"/>
</dbReference>
<evidence type="ECO:0000313" key="5">
    <source>
        <dbReference type="Proteomes" id="UP001602013"/>
    </source>
</evidence>
<name>A0ABW6T2I9_9ACTN</name>
<accession>A0ABW6T2I9</accession>
<dbReference type="Pfam" id="PF05532">
    <property type="entry name" value="CsbD"/>
    <property type="match status" value="1"/>
</dbReference>
<dbReference type="Proteomes" id="UP001602013">
    <property type="component" value="Unassembled WGS sequence"/>
</dbReference>
<dbReference type="Gene3D" id="1.10.1470.10">
    <property type="entry name" value="YjbJ"/>
    <property type="match status" value="1"/>
</dbReference>
<organism evidence="4 5">
    <name type="scientific">Microtetraspora malaysiensis</name>
    <dbReference type="NCBI Taxonomy" id="161358"/>
    <lineage>
        <taxon>Bacteria</taxon>
        <taxon>Bacillati</taxon>
        <taxon>Actinomycetota</taxon>
        <taxon>Actinomycetes</taxon>
        <taxon>Streptosporangiales</taxon>
        <taxon>Streptosporangiaceae</taxon>
        <taxon>Microtetraspora</taxon>
    </lineage>
</organism>
<dbReference type="InterPro" id="IPR036629">
    <property type="entry name" value="YjbJ_sf"/>
</dbReference>
<keyword evidence="5" id="KW-1185">Reference proteome</keyword>
<gene>
    <name evidence="4" type="ORF">ACFYXI_38475</name>
</gene>
<protein>
    <submittedName>
        <fullName evidence="4">CsbD family protein</fullName>
    </submittedName>
</protein>
<feature type="region of interest" description="Disordered" evidence="2">
    <location>
        <begin position="1"/>
        <end position="57"/>
    </location>
</feature>
<evidence type="ECO:0000256" key="1">
    <source>
        <dbReference type="ARBA" id="ARBA00009129"/>
    </source>
</evidence>
<proteinExistence type="inferred from homology"/>
<dbReference type="EMBL" id="JBIASD010000047">
    <property type="protein sequence ID" value="MFF3671486.1"/>
    <property type="molecule type" value="Genomic_DNA"/>
</dbReference>
<evidence type="ECO:0000313" key="4">
    <source>
        <dbReference type="EMBL" id="MFF3671486.1"/>
    </source>
</evidence>
<comment type="similarity">
    <text evidence="1">Belongs to the UPF0337 (CsbD) family.</text>
</comment>
<evidence type="ECO:0000256" key="2">
    <source>
        <dbReference type="SAM" id="MobiDB-lite"/>
    </source>
</evidence>
<evidence type="ECO:0000259" key="3">
    <source>
        <dbReference type="Pfam" id="PF05532"/>
    </source>
</evidence>
<dbReference type="InterPro" id="IPR008462">
    <property type="entry name" value="CsbD"/>
</dbReference>
<feature type="domain" description="CsbD-like" evidence="3">
    <location>
        <begin position="5"/>
        <end position="57"/>
    </location>
</feature>
<reference evidence="4 5" key="1">
    <citation type="submission" date="2024-10" db="EMBL/GenBank/DDBJ databases">
        <title>The Natural Products Discovery Center: Release of the First 8490 Sequenced Strains for Exploring Actinobacteria Biosynthetic Diversity.</title>
        <authorList>
            <person name="Kalkreuter E."/>
            <person name="Kautsar S.A."/>
            <person name="Yang D."/>
            <person name="Bader C.D."/>
            <person name="Teijaro C.N."/>
            <person name="Fluegel L."/>
            <person name="Davis C.M."/>
            <person name="Simpson J.R."/>
            <person name="Lauterbach L."/>
            <person name="Steele A.D."/>
            <person name="Gui C."/>
            <person name="Meng S."/>
            <person name="Li G."/>
            <person name="Viehrig K."/>
            <person name="Ye F."/>
            <person name="Su P."/>
            <person name="Kiefer A.F."/>
            <person name="Nichols A."/>
            <person name="Cepeda A.J."/>
            <person name="Yan W."/>
            <person name="Fan B."/>
            <person name="Jiang Y."/>
            <person name="Adhikari A."/>
            <person name="Zheng C.-J."/>
            <person name="Schuster L."/>
            <person name="Cowan T.M."/>
            <person name="Smanski M.J."/>
            <person name="Chevrette M.G."/>
            <person name="De Carvalho L.P.S."/>
            <person name="Shen B."/>
        </authorList>
    </citation>
    <scope>NUCLEOTIDE SEQUENCE [LARGE SCALE GENOMIC DNA]</scope>
    <source>
        <strain evidence="4 5">NPDC002173</strain>
    </source>
</reference>
<sequence>MGKRDKVSNKAQELKGKAKERVGEMTDDKRKEAEGKADKVKGNIKQAGEKVKDAFKD</sequence>
<comment type="caution">
    <text evidence="4">The sequence shown here is derived from an EMBL/GenBank/DDBJ whole genome shotgun (WGS) entry which is preliminary data.</text>
</comment>